<evidence type="ECO:0000313" key="3">
    <source>
        <dbReference type="Proteomes" id="UP000005388"/>
    </source>
</evidence>
<dbReference type="STRING" id="764291.STRUR_0923"/>
<dbReference type="CDD" id="cd04301">
    <property type="entry name" value="NAT_SF"/>
    <property type="match status" value="1"/>
</dbReference>
<dbReference type="Pfam" id="PF00583">
    <property type="entry name" value="Acetyltransf_1"/>
    <property type="match status" value="1"/>
</dbReference>
<dbReference type="EMBL" id="AEUZ02000001">
    <property type="protein sequence ID" value="EHJ55959.1"/>
    <property type="molecule type" value="Genomic_DNA"/>
</dbReference>
<dbReference type="AlphaFoldDB" id="G5KF19"/>
<gene>
    <name evidence="2" type="ORF">STRUR_0923</name>
</gene>
<sequence>MTQTIEIVPVKLEELPQLSELAKVTYTETFGDHMTKKQLDDFFEESYSLSVLEKVLNDSESIVRFLKVNGDIAGYLKLNWGKSQTEHELEDAFEIQRIYILRQYQGHGLGNKLFQYAMEKAYESKKSWAWLGVWEHNIKAQGLYRKNGFERFSEHHFITGDLVETDWLMKKSLK</sequence>
<dbReference type="InterPro" id="IPR000182">
    <property type="entry name" value="GNAT_dom"/>
</dbReference>
<proteinExistence type="predicted"/>
<name>G5KF19_9STRE</name>
<dbReference type="RefSeq" id="WP_006738735.1">
    <property type="nucleotide sequence ID" value="NZ_AEUZ02000001.1"/>
</dbReference>
<evidence type="ECO:0000259" key="1">
    <source>
        <dbReference type="PROSITE" id="PS51186"/>
    </source>
</evidence>
<protein>
    <submittedName>
        <fullName evidence="2">Acetyltransferase, GNAT family</fullName>
    </submittedName>
</protein>
<dbReference type="InterPro" id="IPR016181">
    <property type="entry name" value="Acyl_CoA_acyltransferase"/>
</dbReference>
<evidence type="ECO:0000313" key="2">
    <source>
        <dbReference type="EMBL" id="EHJ55959.1"/>
    </source>
</evidence>
<dbReference type="eggNOG" id="COG0456">
    <property type="taxonomic scope" value="Bacteria"/>
</dbReference>
<dbReference type="PANTHER" id="PTHR43617:SF33">
    <property type="entry name" value="SPORE COAT POLYSACCHARIDE BIOSYNTHESIS PROTEIN SPSD"/>
    <property type="match status" value="1"/>
</dbReference>
<keyword evidence="3" id="KW-1185">Reference proteome</keyword>
<dbReference type="PROSITE" id="PS51186">
    <property type="entry name" value="GNAT"/>
    <property type="match status" value="1"/>
</dbReference>
<feature type="domain" description="N-acetyltransferase" evidence="1">
    <location>
        <begin position="5"/>
        <end position="174"/>
    </location>
</feature>
<reference evidence="2 3" key="1">
    <citation type="journal article" date="2014" name="Int. J. Syst. Evol. Microbiol.">
        <title>Phylogenomics and the dynamic genome evolution of the genus Streptococcus.</title>
        <authorList>
            <consortium name="The Broad Institute Genome Sequencing Platform"/>
            <person name="Richards V.P."/>
            <person name="Palmer S.R."/>
            <person name="Pavinski Bitar P.D."/>
            <person name="Qin X."/>
            <person name="Weinstock G.M."/>
            <person name="Highlander S.K."/>
            <person name="Town C.D."/>
            <person name="Burne R.A."/>
            <person name="Stanhope M.J."/>
        </authorList>
    </citation>
    <scope>NUCLEOTIDE SEQUENCE [LARGE SCALE GENOMIC DNA]</scope>
    <source>
        <strain evidence="2 3">2285-97</strain>
    </source>
</reference>
<dbReference type="InterPro" id="IPR050276">
    <property type="entry name" value="MshD_Acetyltransferase"/>
</dbReference>
<accession>G5KF19</accession>
<organism evidence="2 3">
    <name type="scientific">Streptococcus urinalis 2285-97</name>
    <dbReference type="NCBI Taxonomy" id="764291"/>
    <lineage>
        <taxon>Bacteria</taxon>
        <taxon>Bacillati</taxon>
        <taxon>Bacillota</taxon>
        <taxon>Bacilli</taxon>
        <taxon>Lactobacillales</taxon>
        <taxon>Streptococcaceae</taxon>
        <taxon>Streptococcus</taxon>
    </lineage>
</organism>
<dbReference type="GO" id="GO:0016747">
    <property type="term" value="F:acyltransferase activity, transferring groups other than amino-acyl groups"/>
    <property type="evidence" value="ECO:0007669"/>
    <property type="project" value="InterPro"/>
</dbReference>
<dbReference type="Gene3D" id="3.40.630.30">
    <property type="match status" value="1"/>
</dbReference>
<comment type="caution">
    <text evidence="2">The sequence shown here is derived from an EMBL/GenBank/DDBJ whole genome shotgun (WGS) entry which is preliminary data.</text>
</comment>
<dbReference type="PANTHER" id="PTHR43617">
    <property type="entry name" value="L-AMINO ACID N-ACETYLTRANSFERASE"/>
    <property type="match status" value="1"/>
</dbReference>
<dbReference type="SUPFAM" id="SSF55729">
    <property type="entry name" value="Acyl-CoA N-acyltransferases (Nat)"/>
    <property type="match status" value="1"/>
</dbReference>
<dbReference type="Proteomes" id="UP000005388">
    <property type="component" value="Unassembled WGS sequence"/>
</dbReference>